<proteinExistence type="predicted"/>
<accession>A0A1F4TQJ8</accession>
<gene>
    <name evidence="1" type="ORF">A2462_05345</name>
</gene>
<reference evidence="1 2" key="1">
    <citation type="journal article" date="2016" name="Nat. Commun.">
        <title>Thousands of microbial genomes shed light on interconnected biogeochemical processes in an aquifer system.</title>
        <authorList>
            <person name="Anantharaman K."/>
            <person name="Brown C.T."/>
            <person name="Hug L.A."/>
            <person name="Sharon I."/>
            <person name="Castelle C.J."/>
            <person name="Probst A.J."/>
            <person name="Thomas B.C."/>
            <person name="Singh A."/>
            <person name="Wilkins M.J."/>
            <person name="Karaoz U."/>
            <person name="Brodie E.L."/>
            <person name="Williams K.H."/>
            <person name="Hubbard S.S."/>
            <person name="Banfield J.F."/>
        </authorList>
    </citation>
    <scope>NUCLEOTIDE SEQUENCE [LARGE SCALE GENOMIC DNA]</scope>
</reference>
<evidence type="ECO:0000313" key="2">
    <source>
        <dbReference type="Proteomes" id="UP000177309"/>
    </source>
</evidence>
<name>A0A1F4TQJ8_UNCSA</name>
<dbReference type="AlphaFoldDB" id="A0A1F4TQJ8"/>
<comment type="caution">
    <text evidence="1">The sequence shown here is derived from an EMBL/GenBank/DDBJ whole genome shotgun (WGS) entry which is preliminary data.</text>
</comment>
<sequence length="286" mass="32933">MKRIVLILMIGSALILPSLAAPRPFVFSELWNNAAYYQTNLEKKNFTAFLGRYEGKFGLNLFDLPWQAYLVYYGSVSQNADYWNNSFFYGVGSRYKPFESYKAGSWQDEWIKDVKVYVESLQPTYWQGAASAESAGLATTDLRYGLEVWHEWNLDNVNENLPWGELWTNFAWRTTNFGWEDFNSYIFYFQPKFGRHLGNGIEAYLKADLTISGKSGASYSFLNTAAYGVGIRVEPWRMSGQANDLFKKFKMYAEILGVSYLKDQPTDPNKVVSSDVRFGIDFSYGR</sequence>
<dbReference type="EMBL" id="MEUI01000011">
    <property type="protein sequence ID" value="OGC35002.1"/>
    <property type="molecule type" value="Genomic_DNA"/>
</dbReference>
<dbReference type="Proteomes" id="UP000177309">
    <property type="component" value="Unassembled WGS sequence"/>
</dbReference>
<organism evidence="1 2">
    <name type="scientific">candidate division WOR-1 bacterium RIFOXYC2_FULL_41_25</name>
    <dbReference type="NCBI Taxonomy" id="1802586"/>
    <lineage>
        <taxon>Bacteria</taxon>
        <taxon>Bacillati</taxon>
        <taxon>Saganbacteria</taxon>
    </lineage>
</organism>
<protein>
    <submittedName>
        <fullName evidence="1">Uncharacterized protein</fullName>
    </submittedName>
</protein>
<evidence type="ECO:0000313" key="1">
    <source>
        <dbReference type="EMBL" id="OGC35002.1"/>
    </source>
</evidence>